<dbReference type="Gene3D" id="3.40.50.200">
    <property type="entry name" value="Peptidase S8/S53 domain"/>
    <property type="match status" value="1"/>
</dbReference>
<dbReference type="PRINTS" id="PR00723">
    <property type="entry name" value="SUBTILISIN"/>
</dbReference>
<keyword evidence="4" id="KW-0720">Serine protease</keyword>
<proteinExistence type="inferred from homology"/>
<dbReference type="EMBL" id="UINC01085087">
    <property type="protein sequence ID" value="SVC32295.1"/>
    <property type="molecule type" value="Genomic_DNA"/>
</dbReference>
<dbReference type="GO" id="GO:0006508">
    <property type="term" value="P:proteolysis"/>
    <property type="evidence" value="ECO:0007669"/>
    <property type="project" value="UniProtKB-KW"/>
</dbReference>
<dbReference type="PANTHER" id="PTHR43399">
    <property type="entry name" value="SUBTILISIN-RELATED"/>
    <property type="match status" value="1"/>
</dbReference>
<dbReference type="InterPro" id="IPR034204">
    <property type="entry name" value="PfSUB1-like_cat_dom"/>
</dbReference>
<feature type="domain" description="Peptidase S8/S53" evidence="5">
    <location>
        <begin position="99"/>
        <end position="354"/>
    </location>
</feature>
<protein>
    <recommendedName>
        <fullName evidence="5">Peptidase S8/S53 domain-containing protein</fullName>
    </recommendedName>
</protein>
<dbReference type="CDD" id="cd07473">
    <property type="entry name" value="Peptidases_S8_Subtilisin_like"/>
    <property type="match status" value="1"/>
</dbReference>
<keyword evidence="2" id="KW-0645">Protease</keyword>
<dbReference type="PROSITE" id="PS00137">
    <property type="entry name" value="SUBTILASE_HIS"/>
    <property type="match status" value="1"/>
</dbReference>
<dbReference type="InterPro" id="IPR000209">
    <property type="entry name" value="Peptidase_S8/S53_dom"/>
</dbReference>
<keyword evidence="3" id="KW-0378">Hydrolase</keyword>
<sequence length="405" mass="42845">REFAIVPGLMTLALPNNPNKENNQQKLAKLLKAKGELMGLGLFKYVELNYASATNVKVKDAAFVDGTLWGLENLGVNNGTMDADMDVEQAWDLSTGTAETIVAVFDSGVRLTHNDLIDQLWTNEDEIPNNGLDDDSDGYVDNHKGIDFLNSDGDPEDPVGHGTHVTGTIAAAANNGSPHVGVAFNAKILACKIGDFYMDTASIAAAVQFCVDHGVRIVNGSYGGLWASSAMYDVYKAGGENDIIFIFAAGNTATDNDGIHHYPSDYDLECIISVAASDNRDRLAGFSNYGITSVDLAAPGVDIYSCGSQNDQSYATESGTSMAAPHVAGVVALMRSMRPDWSVINVREKLLASVDTFDSFNGKVATGGRINAAKAVENMGVFGIPDGIMEVAVTPPSGSLLMAGE</sequence>
<accession>A0A382L911</accession>
<feature type="non-terminal residue" evidence="6">
    <location>
        <position position="1"/>
    </location>
</feature>
<dbReference type="GO" id="GO:0004252">
    <property type="term" value="F:serine-type endopeptidase activity"/>
    <property type="evidence" value="ECO:0007669"/>
    <property type="project" value="InterPro"/>
</dbReference>
<dbReference type="AlphaFoldDB" id="A0A382L911"/>
<dbReference type="InterPro" id="IPR015500">
    <property type="entry name" value="Peptidase_S8_subtilisin-rel"/>
</dbReference>
<feature type="non-terminal residue" evidence="6">
    <location>
        <position position="405"/>
    </location>
</feature>
<evidence type="ECO:0000256" key="1">
    <source>
        <dbReference type="ARBA" id="ARBA00011073"/>
    </source>
</evidence>
<organism evidence="6">
    <name type="scientific">marine metagenome</name>
    <dbReference type="NCBI Taxonomy" id="408172"/>
    <lineage>
        <taxon>unclassified sequences</taxon>
        <taxon>metagenomes</taxon>
        <taxon>ecological metagenomes</taxon>
    </lineage>
</organism>
<dbReference type="InterPro" id="IPR023828">
    <property type="entry name" value="Peptidase_S8_Ser-AS"/>
</dbReference>
<evidence type="ECO:0000256" key="2">
    <source>
        <dbReference type="ARBA" id="ARBA00022670"/>
    </source>
</evidence>
<comment type="similarity">
    <text evidence="1">Belongs to the peptidase S8 family.</text>
</comment>
<evidence type="ECO:0000256" key="3">
    <source>
        <dbReference type="ARBA" id="ARBA00022801"/>
    </source>
</evidence>
<evidence type="ECO:0000259" key="5">
    <source>
        <dbReference type="Pfam" id="PF00082"/>
    </source>
</evidence>
<dbReference type="Pfam" id="PF00082">
    <property type="entry name" value="Peptidase_S8"/>
    <property type="match status" value="1"/>
</dbReference>
<dbReference type="InterPro" id="IPR022398">
    <property type="entry name" value="Peptidase_S8_His-AS"/>
</dbReference>
<name>A0A382L911_9ZZZZ</name>
<gene>
    <name evidence="6" type="ORF">METZ01_LOCUS285149</name>
</gene>
<dbReference type="PANTHER" id="PTHR43399:SF4">
    <property type="entry name" value="CELL WALL-ASSOCIATED PROTEASE"/>
    <property type="match status" value="1"/>
</dbReference>
<evidence type="ECO:0000313" key="6">
    <source>
        <dbReference type="EMBL" id="SVC32295.1"/>
    </source>
</evidence>
<dbReference type="InterPro" id="IPR051048">
    <property type="entry name" value="Peptidase_S8/S53_subtilisin"/>
</dbReference>
<evidence type="ECO:0000256" key="4">
    <source>
        <dbReference type="ARBA" id="ARBA00022825"/>
    </source>
</evidence>
<dbReference type="PROSITE" id="PS00138">
    <property type="entry name" value="SUBTILASE_SER"/>
    <property type="match status" value="1"/>
</dbReference>
<dbReference type="PROSITE" id="PS51892">
    <property type="entry name" value="SUBTILASE"/>
    <property type="match status" value="1"/>
</dbReference>
<reference evidence="6" key="1">
    <citation type="submission" date="2018-05" db="EMBL/GenBank/DDBJ databases">
        <authorList>
            <person name="Lanie J.A."/>
            <person name="Ng W.-L."/>
            <person name="Kazmierczak K.M."/>
            <person name="Andrzejewski T.M."/>
            <person name="Davidsen T.M."/>
            <person name="Wayne K.J."/>
            <person name="Tettelin H."/>
            <person name="Glass J.I."/>
            <person name="Rusch D."/>
            <person name="Podicherti R."/>
            <person name="Tsui H.-C.T."/>
            <person name="Winkler M.E."/>
        </authorList>
    </citation>
    <scope>NUCLEOTIDE SEQUENCE</scope>
</reference>
<dbReference type="SUPFAM" id="SSF52743">
    <property type="entry name" value="Subtilisin-like"/>
    <property type="match status" value="1"/>
</dbReference>
<dbReference type="InterPro" id="IPR036852">
    <property type="entry name" value="Peptidase_S8/S53_dom_sf"/>
</dbReference>